<dbReference type="InterPro" id="IPR052737">
    <property type="entry name" value="Omega-amidase_YafV"/>
</dbReference>
<name>A0ABS3Q6B1_9GAMM</name>
<dbReference type="Proteomes" id="UP000664835">
    <property type="component" value="Unassembled WGS sequence"/>
</dbReference>
<feature type="domain" description="CN hydrolase" evidence="1">
    <location>
        <begin position="4"/>
        <end position="235"/>
    </location>
</feature>
<dbReference type="PANTHER" id="PTHR47799">
    <property type="entry name" value="OMEGA-AMIDASE YAFV"/>
    <property type="match status" value="1"/>
</dbReference>
<proteinExistence type="predicted"/>
<evidence type="ECO:0000313" key="3">
    <source>
        <dbReference type="Proteomes" id="UP000664835"/>
    </source>
</evidence>
<dbReference type="PROSITE" id="PS50263">
    <property type="entry name" value="CN_HYDROLASE"/>
    <property type="match status" value="1"/>
</dbReference>
<protein>
    <submittedName>
        <fullName evidence="2">Amidohydrolase</fullName>
    </submittedName>
</protein>
<dbReference type="Pfam" id="PF00795">
    <property type="entry name" value="CN_hydrolase"/>
    <property type="match status" value="1"/>
</dbReference>
<dbReference type="RefSeq" id="WP_208150483.1">
    <property type="nucleotide sequence ID" value="NZ_JAGETV010000019.1"/>
</dbReference>
<sequence>MAKMMLTLCQFAPFWQQPEKSCELLSQQLSKVSSSDLFILPEMFATGFSMQPEQFVDAYDVEPYLQELADQRQQNIIAGVAERSRNSFVNNALVINRDGKVLARYTKQRCFSHAGEDKVYQAGNQLKIVEIAGVKIALFICYDLRFPELFREVAQQVEMMVVIANWPQSRQAHWQTLLTARAIENQCFVVGVNRTGTDGNGLQYVGGSMVVNPNGEILLQMNDELFAEVEIDSDLVIQQRRKFAFLQDA</sequence>
<dbReference type="Gene3D" id="3.60.110.10">
    <property type="entry name" value="Carbon-nitrogen hydrolase"/>
    <property type="match status" value="1"/>
</dbReference>
<keyword evidence="3" id="KW-1185">Reference proteome</keyword>
<comment type="caution">
    <text evidence="2">The sequence shown here is derived from an EMBL/GenBank/DDBJ whole genome shotgun (WGS) entry which is preliminary data.</text>
</comment>
<accession>A0ABS3Q6B1</accession>
<organism evidence="2 3">
    <name type="scientific">Thiomicrorhabdus marina</name>
    <dbReference type="NCBI Taxonomy" id="2818442"/>
    <lineage>
        <taxon>Bacteria</taxon>
        <taxon>Pseudomonadati</taxon>
        <taxon>Pseudomonadota</taxon>
        <taxon>Gammaproteobacteria</taxon>
        <taxon>Thiotrichales</taxon>
        <taxon>Piscirickettsiaceae</taxon>
        <taxon>Thiomicrorhabdus</taxon>
    </lineage>
</organism>
<evidence type="ECO:0000313" key="2">
    <source>
        <dbReference type="EMBL" id="MBO1927869.1"/>
    </source>
</evidence>
<dbReference type="InterPro" id="IPR003010">
    <property type="entry name" value="C-N_Hydrolase"/>
</dbReference>
<dbReference type="InterPro" id="IPR036526">
    <property type="entry name" value="C-N_Hydrolase_sf"/>
</dbReference>
<dbReference type="EMBL" id="JAGETV010000019">
    <property type="protein sequence ID" value="MBO1927869.1"/>
    <property type="molecule type" value="Genomic_DNA"/>
</dbReference>
<gene>
    <name evidence="2" type="ORF">J3998_09795</name>
</gene>
<dbReference type="SUPFAM" id="SSF56317">
    <property type="entry name" value="Carbon-nitrogen hydrolase"/>
    <property type="match status" value="1"/>
</dbReference>
<reference evidence="2 3" key="1">
    <citation type="submission" date="2021-03" db="EMBL/GenBank/DDBJ databases">
        <title>Thiomicrorhabdus sp.nov.,novel sulfur-oxidizing bacteria isolated from coastal sediment.</title>
        <authorList>
            <person name="Liu X."/>
        </authorList>
    </citation>
    <scope>NUCLEOTIDE SEQUENCE [LARGE SCALE GENOMIC DNA]</scope>
    <source>
        <strain evidence="2 3">6S2-11</strain>
    </source>
</reference>
<dbReference type="PANTHER" id="PTHR47799:SF1">
    <property type="entry name" value="OMEGA-AMIDASE YAFV"/>
    <property type="match status" value="1"/>
</dbReference>
<evidence type="ECO:0000259" key="1">
    <source>
        <dbReference type="PROSITE" id="PS50263"/>
    </source>
</evidence>